<protein>
    <submittedName>
        <fullName evidence="1">Protein RRP6-like 2</fullName>
    </submittedName>
</protein>
<accession>A0ACC1YE94</accession>
<name>A0ACC1YE94_MELAZ</name>
<proteinExistence type="predicted"/>
<sequence>MSEQEDSSPAQKAAQSLQNLTGPLSSSLSNLSSSSRSIPSNQDFHFFHNFQDFNGPIQEIATQSESLLQSIGSSQIFNQPIAFPDAADITDAYDWLVDVNDEVFERMDVSMDEFNKKRGEDGEGRNDGGFQMVYGKNKKKGGSAGGGADSVSLRKSRGDTVNVKVKEKKEKSKVSFHIPTIKRPQEEYNILVNNANQPFEHVWLRRSEDGQRFIHPLESHSVLDFVDKVIEDAEPVKPPSIEQTPFKLVEEVKDLKELAAKLKSVNEFAVDLEHNQYRSFQGLTCLMQISTRTEDFVVDTLKLRIHVGPYLREVFKDPTKKKVMHGADRDIVWLQRDFGIYLCNMFDTGQASRVLKLERNSLEYLLRHYCGVTANKEYQNADWRLRPLPDEMLRYAREDTHYLLYIYDIMKTKLSLMPKESENSDAPLTEVYKRSYDICMQLYEKELLTENSYLYIYGLQGAGLNAQQLAVVAGLCQWRDIVARAEDESTGYVLPNKTLIEIAKQMPSTANKLRRLLKSKHPYIERNLSSVVSIIRHSIQNAADYEAIAQQLKEGRMEVASEETLTANDESEVLFPDTLPNSKIANVGRGVDGANALVGTNMPHLPAHPQLKQESFNFGSNVAELARHKIGSFEPPGGVIAEETKESGSHTSELPIYGQSRDMNASCSGKVTGATVHALKKPSRGFGALLGKPKRKFGSENQDKDEVKLEQIRSSVNLPFHSTFTRDEQLQQVDAIEFESNKSEQTKSIVEESGGVLEAPQSKEPPAIPSARSDTEDIIFLEDNTNEDEEPAHGNLETKNVASEDNSASLGSDVEMDKQDETMSLSDLSNSFQQCFHATKKPEKPEKSEEPSGLLQLKPFDFETARKQIKFGLDAVEESARVDGNKKKPLNSGEKKKVSAADQAQKDDGTRELSQGRRRFAFPATGNRSATFR</sequence>
<organism evidence="1 2">
    <name type="scientific">Melia azedarach</name>
    <name type="common">Chinaberry tree</name>
    <dbReference type="NCBI Taxonomy" id="155640"/>
    <lineage>
        <taxon>Eukaryota</taxon>
        <taxon>Viridiplantae</taxon>
        <taxon>Streptophyta</taxon>
        <taxon>Embryophyta</taxon>
        <taxon>Tracheophyta</taxon>
        <taxon>Spermatophyta</taxon>
        <taxon>Magnoliopsida</taxon>
        <taxon>eudicotyledons</taxon>
        <taxon>Gunneridae</taxon>
        <taxon>Pentapetalae</taxon>
        <taxon>rosids</taxon>
        <taxon>malvids</taxon>
        <taxon>Sapindales</taxon>
        <taxon>Meliaceae</taxon>
        <taxon>Melia</taxon>
    </lineage>
</organism>
<gene>
    <name evidence="1" type="ORF">OWV82_009007</name>
</gene>
<dbReference type="Proteomes" id="UP001164539">
    <property type="component" value="Chromosome 4"/>
</dbReference>
<evidence type="ECO:0000313" key="2">
    <source>
        <dbReference type="Proteomes" id="UP001164539"/>
    </source>
</evidence>
<keyword evidence="2" id="KW-1185">Reference proteome</keyword>
<dbReference type="EMBL" id="CM051397">
    <property type="protein sequence ID" value="KAJ4721304.1"/>
    <property type="molecule type" value="Genomic_DNA"/>
</dbReference>
<comment type="caution">
    <text evidence="1">The sequence shown here is derived from an EMBL/GenBank/DDBJ whole genome shotgun (WGS) entry which is preliminary data.</text>
</comment>
<evidence type="ECO:0000313" key="1">
    <source>
        <dbReference type="EMBL" id="KAJ4721304.1"/>
    </source>
</evidence>
<reference evidence="1 2" key="1">
    <citation type="journal article" date="2023" name="Science">
        <title>Complex scaffold remodeling in plant triterpene biosynthesis.</title>
        <authorList>
            <person name="De La Pena R."/>
            <person name="Hodgson H."/>
            <person name="Liu J.C."/>
            <person name="Stephenson M.J."/>
            <person name="Martin A.C."/>
            <person name="Owen C."/>
            <person name="Harkess A."/>
            <person name="Leebens-Mack J."/>
            <person name="Jimenez L.E."/>
            <person name="Osbourn A."/>
            <person name="Sattely E.S."/>
        </authorList>
    </citation>
    <scope>NUCLEOTIDE SEQUENCE [LARGE SCALE GENOMIC DNA]</scope>
    <source>
        <strain evidence="2">cv. JPN11</strain>
        <tissue evidence="1">Leaf</tissue>
    </source>
</reference>